<feature type="region of interest" description="Disordered" evidence="3">
    <location>
        <begin position="19"/>
        <end position="45"/>
    </location>
</feature>
<sequence>MLKAEQVVLSSRRLALAPERIATPPGGAAEPAPAARAPALPPGADAFAPEREQLTARIAELEARLAGHLAEREHDTRAAFGQGVEQGRQEAVRMEDERVAALAGGVARARDAFASRLAELDRLAAELALVGLERVLGDPARYAELVAGTVRHRLRSIADGSVLEVRVSAADFPDAARLDAMRDALGAAPAVALVAEPGLAAGACVIGLTLGRLDAGVPQQLASLASSLRELDNHA</sequence>
<keyword evidence="1" id="KW-0813">Transport</keyword>
<dbReference type="KEGG" id="bgp:BGL_1c13840"/>
<dbReference type="GO" id="GO:0015031">
    <property type="term" value="P:protein transport"/>
    <property type="evidence" value="ECO:0007669"/>
    <property type="project" value="UniProtKB-KW"/>
</dbReference>
<reference evidence="5" key="1">
    <citation type="submission" date="2011-03" db="EMBL/GenBank/DDBJ databases">
        <authorList>
            <person name="Voget S."/>
            <person name="Streit W.R."/>
            <person name="Jaeger K.E."/>
            <person name="Daniel R."/>
        </authorList>
    </citation>
    <scope>NUCLEOTIDE SEQUENCE [LARGE SCALE GENOMIC DNA]</scope>
    <source>
        <strain evidence="5">PG1</strain>
    </source>
</reference>
<organism evidence="4 5">
    <name type="scientific">Burkholderia plantarii</name>
    <dbReference type="NCBI Taxonomy" id="41899"/>
    <lineage>
        <taxon>Bacteria</taxon>
        <taxon>Pseudomonadati</taxon>
        <taxon>Pseudomonadota</taxon>
        <taxon>Betaproteobacteria</taxon>
        <taxon>Burkholderiales</taxon>
        <taxon>Burkholderiaceae</taxon>
        <taxon>Burkholderia</taxon>
    </lineage>
</organism>
<evidence type="ECO:0008006" key="6">
    <source>
        <dbReference type="Google" id="ProtNLM"/>
    </source>
</evidence>
<keyword evidence="5" id="KW-1185">Reference proteome</keyword>
<evidence type="ECO:0000313" key="4">
    <source>
        <dbReference type="EMBL" id="AJK45900.1"/>
    </source>
</evidence>
<evidence type="ECO:0000313" key="5">
    <source>
        <dbReference type="Proteomes" id="UP000031838"/>
    </source>
</evidence>
<dbReference type="PANTHER" id="PTHR34982">
    <property type="entry name" value="YOP PROTEINS TRANSLOCATION PROTEIN L"/>
    <property type="match status" value="1"/>
</dbReference>
<name>A0A0B6RXY0_BURPL</name>
<dbReference type="AlphaFoldDB" id="A0A0B6RXY0"/>
<dbReference type="GO" id="GO:0005829">
    <property type="term" value="C:cytosol"/>
    <property type="evidence" value="ECO:0007669"/>
    <property type="project" value="TreeGrafter"/>
</dbReference>
<proteinExistence type="predicted"/>
<evidence type="ECO:0000256" key="2">
    <source>
        <dbReference type="ARBA" id="ARBA00022927"/>
    </source>
</evidence>
<feature type="compositionally biased region" description="Low complexity" evidence="3">
    <location>
        <begin position="22"/>
        <end position="45"/>
    </location>
</feature>
<accession>A0A0B6RXY0</accession>
<dbReference type="InterPro" id="IPR051472">
    <property type="entry name" value="T3SS_Stator/FliH"/>
</dbReference>
<protein>
    <recommendedName>
        <fullName evidence="6">Flagellar assembly protein FliH/Type III secretion system HrpE domain-containing protein</fullName>
    </recommendedName>
</protein>
<reference evidence="4 5" key="2">
    <citation type="journal article" date="2016" name="Appl. Microbiol. Biotechnol.">
        <title>Mutations improving production and secretion of extracellular lipase by Burkholderia glumae PG1.</title>
        <authorList>
            <person name="Knapp A."/>
            <person name="Voget S."/>
            <person name="Gao R."/>
            <person name="Zaburannyi N."/>
            <person name="Krysciak D."/>
            <person name="Breuer M."/>
            <person name="Hauer B."/>
            <person name="Streit W.R."/>
            <person name="Muller R."/>
            <person name="Daniel R."/>
            <person name="Jaeger K.E."/>
        </authorList>
    </citation>
    <scope>NUCLEOTIDE SEQUENCE [LARGE SCALE GENOMIC DNA]</scope>
    <source>
        <strain evidence="4 5">PG1</strain>
    </source>
</reference>
<dbReference type="Proteomes" id="UP000031838">
    <property type="component" value="Chromosome 1"/>
</dbReference>
<dbReference type="PANTHER" id="PTHR34982:SF1">
    <property type="entry name" value="FLAGELLAR ASSEMBLY PROTEIN FLIH"/>
    <property type="match status" value="1"/>
</dbReference>
<evidence type="ECO:0000256" key="3">
    <source>
        <dbReference type="SAM" id="MobiDB-lite"/>
    </source>
</evidence>
<keyword evidence="2" id="KW-0653">Protein transport</keyword>
<evidence type="ECO:0000256" key="1">
    <source>
        <dbReference type="ARBA" id="ARBA00022448"/>
    </source>
</evidence>
<gene>
    <name evidence="4" type="ORF">BGL_1c13840</name>
</gene>
<dbReference type="EMBL" id="CP002580">
    <property type="protein sequence ID" value="AJK45900.1"/>
    <property type="molecule type" value="Genomic_DNA"/>
</dbReference>
<dbReference type="HOGENOM" id="CLU_1164156_0_0_4"/>